<sequence length="227" mass="25346">MSFKNNTNSEQNVIQDKNERNEIYKTIIKDIESALKSLIEPEEFTNILEGYITKLRELDIVNRVQLENSFENQSPKINNSNTTTSTTTTTTTPNNALSPNSVSTSSQTLSPSVLVERINISDGDYEDESSSDSSSSSSTSLSSSSSSSEKVQVKKPKINRYSKPKSKSKPKPNGCHICKTQETPYWRKGKDGDQTVYLCNACGLHDIKKKKKEKLSKEKHSINNVLN</sequence>
<feature type="compositionally biased region" description="Low complexity" evidence="5">
    <location>
        <begin position="131"/>
        <end position="148"/>
    </location>
</feature>
<feature type="compositionally biased region" description="Basic residues" evidence="5">
    <location>
        <begin position="153"/>
        <end position="170"/>
    </location>
</feature>
<evidence type="ECO:0000313" key="7">
    <source>
        <dbReference type="EMBL" id="KAK5582638.1"/>
    </source>
</evidence>
<dbReference type="SUPFAM" id="SSF57716">
    <property type="entry name" value="Glucocorticoid receptor-like (DNA-binding domain)"/>
    <property type="match status" value="1"/>
</dbReference>
<dbReference type="Pfam" id="PF00320">
    <property type="entry name" value="GATA"/>
    <property type="match status" value="1"/>
</dbReference>
<keyword evidence="8" id="KW-1185">Reference proteome</keyword>
<dbReference type="GO" id="GO:0030154">
    <property type="term" value="P:cell differentiation"/>
    <property type="evidence" value="ECO:0007669"/>
    <property type="project" value="TreeGrafter"/>
</dbReference>
<keyword evidence="1" id="KW-0479">Metal-binding</keyword>
<evidence type="ECO:0000313" key="8">
    <source>
        <dbReference type="Proteomes" id="UP001344447"/>
    </source>
</evidence>
<accession>A0AAN7U5T7</accession>
<proteinExistence type="predicted"/>
<dbReference type="AlphaFoldDB" id="A0AAN7U5T7"/>
<feature type="region of interest" description="Disordered" evidence="5">
    <location>
        <begin position="72"/>
        <end position="110"/>
    </location>
</feature>
<dbReference type="Gene3D" id="3.30.50.10">
    <property type="entry name" value="Erythroid Transcription Factor GATA-1, subunit A"/>
    <property type="match status" value="1"/>
</dbReference>
<dbReference type="PROSITE" id="PS50114">
    <property type="entry name" value="GATA_ZN_FINGER_2"/>
    <property type="match status" value="1"/>
</dbReference>
<dbReference type="GO" id="GO:0005634">
    <property type="term" value="C:nucleus"/>
    <property type="evidence" value="ECO:0007669"/>
    <property type="project" value="TreeGrafter"/>
</dbReference>
<dbReference type="GO" id="GO:0008270">
    <property type="term" value="F:zinc ion binding"/>
    <property type="evidence" value="ECO:0007669"/>
    <property type="project" value="UniProtKB-KW"/>
</dbReference>
<name>A0AAN7U5T7_9MYCE</name>
<evidence type="ECO:0000259" key="6">
    <source>
        <dbReference type="PROSITE" id="PS50114"/>
    </source>
</evidence>
<dbReference type="PANTHER" id="PTHR45658">
    <property type="entry name" value="GATA TRANSCRIPTION FACTOR"/>
    <property type="match status" value="1"/>
</dbReference>
<dbReference type="EMBL" id="JAVFKY010000001">
    <property type="protein sequence ID" value="KAK5582638.1"/>
    <property type="molecule type" value="Genomic_DNA"/>
</dbReference>
<dbReference type="InterPro" id="IPR000679">
    <property type="entry name" value="Znf_GATA"/>
</dbReference>
<protein>
    <recommendedName>
        <fullName evidence="6">GATA-type domain-containing protein</fullName>
    </recommendedName>
</protein>
<dbReference type="GO" id="GO:0043565">
    <property type="term" value="F:sequence-specific DNA binding"/>
    <property type="evidence" value="ECO:0007669"/>
    <property type="project" value="InterPro"/>
</dbReference>
<reference evidence="7 8" key="1">
    <citation type="submission" date="2023-11" db="EMBL/GenBank/DDBJ databases">
        <title>Dfirmibasis_genome.</title>
        <authorList>
            <person name="Edelbroek B."/>
            <person name="Kjellin J."/>
            <person name="Jerlstrom-Hultqvist J."/>
            <person name="Soderbom F."/>
        </authorList>
    </citation>
    <scope>NUCLEOTIDE SEQUENCE [LARGE SCALE GENOMIC DNA]</scope>
    <source>
        <strain evidence="7 8">TNS-C-14</strain>
    </source>
</reference>
<dbReference type="InterPro" id="IPR013088">
    <property type="entry name" value="Znf_NHR/GATA"/>
</dbReference>
<dbReference type="CDD" id="cd00202">
    <property type="entry name" value="ZnF_GATA"/>
    <property type="match status" value="1"/>
</dbReference>
<keyword evidence="3" id="KW-0862">Zinc</keyword>
<comment type="caution">
    <text evidence="7">The sequence shown here is derived from an EMBL/GenBank/DDBJ whole genome shotgun (WGS) entry which is preliminary data.</text>
</comment>
<feature type="domain" description="GATA-type" evidence="6">
    <location>
        <begin position="175"/>
        <end position="225"/>
    </location>
</feature>
<dbReference type="PANTHER" id="PTHR45658:SF18">
    <property type="entry name" value="PROTEIN GAT2"/>
    <property type="match status" value="1"/>
</dbReference>
<evidence type="ECO:0000256" key="2">
    <source>
        <dbReference type="ARBA" id="ARBA00022771"/>
    </source>
</evidence>
<feature type="compositionally biased region" description="Low complexity" evidence="5">
    <location>
        <begin position="78"/>
        <end position="110"/>
    </location>
</feature>
<dbReference type="SMART" id="SM00401">
    <property type="entry name" value="ZnF_GATA"/>
    <property type="match status" value="1"/>
</dbReference>
<dbReference type="Proteomes" id="UP001344447">
    <property type="component" value="Unassembled WGS sequence"/>
</dbReference>
<dbReference type="InterPro" id="IPR051140">
    <property type="entry name" value="GATA_TF"/>
</dbReference>
<evidence type="ECO:0000256" key="1">
    <source>
        <dbReference type="ARBA" id="ARBA00022723"/>
    </source>
</evidence>
<feature type="region of interest" description="Disordered" evidence="5">
    <location>
        <begin position="123"/>
        <end position="176"/>
    </location>
</feature>
<gene>
    <name evidence="7" type="ORF">RB653_004223</name>
</gene>
<evidence type="ECO:0000256" key="3">
    <source>
        <dbReference type="ARBA" id="ARBA00022833"/>
    </source>
</evidence>
<keyword evidence="2 4" id="KW-0863">Zinc-finger</keyword>
<evidence type="ECO:0000256" key="5">
    <source>
        <dbReference type="SAM" id="MobiDB-lite"/>
    </source>
</evidence>
<evidence type="ECO:0000256" key="4">
    <source>
        <dbReference type="PROSITE-ProRule" id="PRU00094"/>
    </source>
</evidence>
<dbReference type="PROSITE" id="PS00344">
    <property type="entry name" value="GATA_ZN_FINGER_1"/>
    <property type="match status" value="1"/>
</dbReference>
<organism evidence="7 8">
    <name type="scientific">Dictyostelium firmibasis</name>
    <dbReference type="NCBI Taxonomy" id="79012"/>
    <lineage>
        <taxon>Eukaryota</taxon>
        <taxon>Amoebozoa</taxon>
        <taxon>Evosea</taxon>
        <taxon>Eumycetozoa</taxon>
        <taxon>Dictyostelia</taxon>
        <taxon>Dictyosteliales</taxon>
        <taxon>Dictyosteliaceae</taxon>
        <taxon>Dictyostelium</taxon>
    </lineage>
</organism>
<dbReference type="GO" id="GO:0006355">
    <property type="term" value="P:regulation of DNA-templated transcription"/>
    <property type="evidence" value="ECO:0007669"/>
    <property type="project" value="InterPro"/>
</dbReference>